<evidence type="ECO:0000313" key="1">
    <source>
        <dbReference type="EMBL" id="SFI97181.1"/>
    </source>
</evidence>
<dbReference type="STRING" id="390807.SAMN04488095_1872"/>
<sequence>MSDAPTISFKPGSLGWIKALTVQMTGKSVDAVTAPGGKGRQSVRLQLDDGSTVIATRRAAAARAEAEAGLLQVLSSEGAPVPRVIGFREGLLLQQDGGRNRLSHAMVKADPDRRIALARAAMASLDACRAAMDRRLDVLARLPGLGTRPGWAEDLVSQPYFLSGDLAIARPQVDADALARSLTAAPSRFTRWDARLANGSVQPDGTVLWFDWDMFGRRSGVEDLSWMIADDWWGIDRAPTDDLLAEFIPDETARKLARRLAVLVAANRLKKIAMRLAEAGWTDAEEALRLDRMGAVPSVVDGLCHRMGEIADTDSQTAGFAPWFADVAGALRNRYPTAQA</sequence>
<dbReference type="AlphaFoldDB" id="A0A1I3MJU3"/>
<name>A0A1I3MJU3_9RHOB</name>
<dbReference type="SUPFAM" id="SSF56112">
    <property type="entry name" value="Protein kinase-like (PK-like)"/>
    <property type="match status" value="1"/>
</dbReference>
<evidence type="ECO:0000313" key="2">
    <source>
        <dbReference type="Proteomes" id="UP000199110"/>
    </source>
</evidence>
<gene>
    <name evidence="1" type="ORF">SAMN04488095_1872</name>
</gene>
<dbReference type="Gene3D" id="3.30.200.20">
    <property type="entry name" value="Phosphorylase Kinase, domain 1"/>
    <property type="match status" value="1"/>
</dbReference>
<dbReference type="EMBL" id="FORA01000002">
    <property type="protein sequence ID" value="SFI97181.1"/>
    <property type="molecule type" value="Genomic_DNA"/>
</dbReference>
<organism evidence="1 2">
    <name type="scientific">Jannaschia pohangensis</name>
    <dbReference type="NCBI Taxonomy" id="390807"/>
    <lineage>
        <taxon>Bacteria</taxon>
        <taxon>Pseudomonadati</taxon>
        <taxon>Pseudomonadota</taxon>
        <taxon>Alphaproteobacteria</taxon>
        <taxon>Rhodobacterales</taxon>
        <taxon>Roseobacteraceae</taxon>
        <taxon>Jannaschia</taxon>
    </lineage>
</organism>
<keyword evidence="2" id="KW-1185">Reference proteome</keyword>
<reference evidence="1 2" key="1">
    <citation type="submission" date="2016-10" db="EMBL/GenBank/DDBJ databases">
        <authorList>
            <person name="de Groot N.N."/>
        </authorList>
    </citation>
    <scope>NUCLEOTIDE SEQUENCE [LARGE SCALE GENOMIC DNA]</scope>
    <source>
        <strain evidence="1 2">DSM 19073</strain>
    </source>
</reference>
<proteinExistence type="predicted"/>
<dbReference type="InterPro" id="IPR011009">
    <property type="entry name" value="Kinase-like_dom_sf"/>
</dbReference>
<dbReference type="Proteomes" id="UP000199110">
    <property type="component" value="Unassembled WGS sequence"/>
</dbReference>
<protein>
    <submittedName>
        <fullName evidence="1">YD repeat-containing protein</fullName>
    </submittedName>
</protein>
<accession>A0A1I3MJU3</accession>